<dbReference type="PROSITE" id="PS50943">
    <property type="entry name" value="HTH_CROC1"/>
    <property type="match status" value="1"/>
</dbReference>
<dbReference type="GO" id="GO:0003677">
    <property type="term" value="F:DNA binding"/>
    <property type="evidence" value="ECO:0007669"/>
    <property type="project" value="InterPro"/>
</dbReference>
<protein>
    <submittedName>
        <fullName evidence="2">Helix-turn-helix</fullName>
    </submittedName>
</protein>
<dbReference type="InterPro" id="IPR001387">
    <property type="entry name" value="Cro/C1-type_HTH"/>
</dbReference>
<name>A0A1H6Y7A0_9FLAO</name>
<dbReference type="AlphaFoldDB" id="A0A1H6Y7A0"/>
<accession>A0A1H6Y7A0</accession>
<dbReference type="Pfam" id="PF01381">
    <property type="entry name" value="HTH_3"/>
    <property type="match status" value="1"/>
</dbReference>
<reference evidence="2 3" key="1">
    <citation type="submission" date="2016-10" db="EMBL/GenBank/DDBJ databases">
        <authorList>
            <person name="de Groot N.N."/>
        </authorList>
    </citation>
    <scope>NUCLEOTIDE SEQUENCE [LARGE SCALE GENOMIC DNA]</scope>
    <source>
        <strain evidence="2 3">DSM 23048</strain>
    </source>
</reference>
<dbReference type="SUPFAM" id="SSF47413">
    <property type="entry name" value="lambda repressor-like DNA-binding domains"/>
    <property type="match status" value="1"/>
</dbReference>
<dbReference type="Gene3D" id="1.10.260.40">
    <property type="entry name" value="lambda repressor-like DNA-binding domains"/>
    <property type="match status" value="1"/>
</dbReference>
<dbReference type="InterPro" id="IPR010982">
    <property type="entry name" value="Lambda_DNA-bd_dom_sf"/>
</dbReference>
<dbReference type="Proteomes" id="UP000183077">
    <property type="component" value="Unassembled WGS sequence"/>
</dbReference>
<dbReference type="EMBL" id="FNYS01000025">
    <property type="protein sequence ID" value="SEJ32990.1"/>
    <property type="molecule type" value="Genomic_DNA"/>
</dbReference>
<gene>
    <name evidence="2" type="ORF">SAMN04488018_12515</name>
</gene>
<dbReference type="GeneID" id="82258504"/>
<dbReference type="RefSeq" id="WP_074747787.1">
    <property type="nucleotide sequence ID" value="NZ_FNYS01000025.1"/>
</dbReference>
<evidence type="ECO:0000259" key="1">
    <source>
        <dbReference type="PROSITE" id="PS50943"/>
    </source>
</evidence>
<organism evidence="2 3">
    <name type="scientific">Myroides marinus</name>
    <dbReference type="NCBI Taxonomy" id="703342"/>
    <lineage>
        <taxon>Bacteria</taxon>
        <taxon>Pseudomonadati</taxon>
        <taxon>Bacteroidota</taxon>
        <taxon>Flavobacteriia</taxon>
        <taxon>Flavobacteriales</taxon>
        <taxon>Flavobacteriaceae</taxon>
        <taxon>Myroides</taxon>
    </lineage>
</organism>
<dbReference type="SMART" id="SM00530">
    <property type="entry name" value="HTH_XRE"/>
    <property type="match status" value="1"/>
</dbReference>
<evidence type="ECO:0000313" key="2">
    <source>
        <dbReference type="EMBL" id="SEJ32990.1"/>
    </source>
</evidence>
<proteinExistence type="predicted"/>
<sequence length="136" mass="16001">MRNFIVRNRLRELAKEKGVTPDLIAILLNVHYTTVSQWVNNHYQPNNHNISKLLDLLEVNYNDLIIVESRTNDRGIGRAIQKRLYELKKVEKKPLYTTTISKITNKPVKKYNPKIVKELKELEKKYQQEGNDEIDG</sequence>
<feature type="domain" description="HTH cro/C1-type" evidence="1">
    <location>
        <begin position="10"/>
        <end position="64"/>
    </location>
</feature>
<dbReference type="CDD" id="cd00093">
    <property type="entry name" value="HTH_XRE"/>
    <property type="match status" value="1"/>
</dbReference>
<evidence type="ECO:0000313" key="3">
    <source>
        <dbReference type="Proteomes" id="UP000183077"/>
    </source>
</evidence>